<name>A0A8I2YJC4_9AGAM</name>
<evidence type="ECO:0000256" key="2">
    <source>
        <dbReference type="ARBA" id="ARBA00022840"/>
    </source>
</evidence>
<evidence type="ECO:0000256" key="3">
    <source>
        <dbReference type="ARBA" id="ARBA00023203"/>
    </source>
</evidence>
<dbReference type="GO" id="GO:0007015">
    <property type="term" value="P:actin filament organization"/>
    <property type="evidence" value="ECO:0007669"/>
    <property type="project" value="TreeGrafter"/>
</dbReference>
<feature type="compositionally biased region" description="Basic and acidic residues" evidence="5">
    <location>
        <begin position="351"/>
        <end position="381"/>
    </location>
</feature>
<evidence type="ECO:0000256" key="1">
    <source>
        <dbReference type="ARBA" id="ARBA00022741"/>
    </source>
</evidence>
<dbReference type="GO" id="GO:0000146">
    <property type="term" value="F:microfilament motor activity"/>
    <property type="evidence" value="ECO:0007669"/>
    <property type="project" value="TreeGrafter"/>
</dbReference>
<gene>
    <name evidence="7" type="ORF">JVT61DRAFT_7054</name>
</gene>
<keyword evidence="7" id="KW-0378">Hydrolase</keyword>
<comment type="caution">
    <text evidence="7">The sequence shown here is derived from an EMBL/GenBank/DDBJ whole genome shotgun (WGS) entry which is preliminary data.</text>
</comment>
<dbReference type="PROSITE" id="PS51456">
    <property type="entry name" value="MYOSIN_MOTOR"/>
    <property type="match status" value="1"/>
</dbReference>
<keyword evidence="8" id="KW-1185">Reference proteome</keyword>
<dbReference type="AlphaFoldDB" id="A0A8I2YJC4"/>
<evidence type="ECO:0000259" key="6">
    <source>
        <dbReference type="PROSITE" id="PS51456"/>
    </source>
</evidence>
<organism evidence="7 8">
    <name type="scientific">Boletus reticuloceps</name>
    <dbReference type="NCBI Taxonomy" id="495285"/>
    <lineage>
        <taxon>Eukaryota</taxon>
        <taxon>Fungi</taxon>
        <taxon>Dikarya</taxon>
        <taxon>Basidiomycota</taxon>
        <taxon>Agaricomycotina</taxon>
        <taxon>Agaricomycetes</taxon>
        <taxon>Agaricomycetidae</taxon>
        <taxon>Boletales</taxon>
        <taxon>Boletineae</taxon>
        <taxon>Boletaceae</taxon>
        <taxon>Boletoideae</taxon>
        <taxon>Boletus</taxon>
    </lineage>
</organism>
<feature type="region of interest" description="Disordered" evidence="5">
    <location>
        <begin position="342"/>
        <end position="401"/>
    </location>
</feature>
<dbReference type="GO" id="GO:0016459">
    <property type="term" value="C:myosin complex"/>
    <property type="evidence" value="ECO:0007669"/>
    <property type="project" value="UniProtKB-KW"/>
</dbReference>
<dbReference type="GO" id="GO:0005524">
    <property type="term" value="F:ATP binding"/>
    <property type="evidence" value="ECO:0007669"/>
    <property type="project" value="UniProtKB-KW"/>
</dbReference>
<comment type="caution">
    <text evidence="4">Lacks conserved residue(s) required for the propagation of feature annotation.</text>
</comment>
<dbReference type="SUPFAM" id="SSF52540">
    <property type="entry name" value="P-loop containing nucleoside triphosphate hydrolases"/>
    <property type="match status" value="1"/>
</dbReference>
<comment type="similarity">
    <text evidence="4">Belongs to the TRAFAC class myosin-kinesin ATPase superfamily. Myosin family.</text>
</comment>
<protein>
    <submittedName>
        <fullName evidence="7">P-loop containing nucleoside triphosphate hydrolase protein</fullName>
    </submittedName>
</protein>
<dbReference type="GO" id="GO:0016020">
    <property type="term" value="C:membrane"/>
    <property type="evidence" value="ECO:0007669"/>
    <property type="project" value="TreeGrafter"/>
</dbReference>
<dbReference type="Proteomes" id="UP000683000">
    <property type="component" value="Unassembled WGS sequence"/>
</dbReference>
<proteinExistence type="inferred from homology"/>
<dbReference type="GO" id="GO:0051015">
    <property type="term" value="F:actin filament binding"/>
    <property type="evidence" value="ECO:0007669"/>
    <property type="project" value="TreeGrafter"/>
</dbReference>
<accession>A0A8I2YJC4</accession>
<evidence type="ECO:0000256" key="4">
    <source>
        <dbReference type="PROSITE-ProRule" id="PRU00782"/>
    </source>
</evidence>
<feature type="compositionally biased region" description="Acidic residues" evidence="5">
    <location>
        <begin position="149"/>
        <end position="160"/>
    </location>
</feature>
<feature type="domain" description="Myosin motor" evidence="6">
    <location>
        <begin position="1"/>
        <end position="78"/>
    </location>
</feature>
<evidence type="ECO:0000313" key="8">
    <source>
        <dbReference type="Proteomes" id="UP000683000"/>
    </source>
</evidence>
<dbReference type="OrthoDB" id="2673946at2759"/>
<sequence length="401" mass="44105">MDDQARRSHKKTDLTMVEAFGKRWGNHSSFKVGPVDRSGSPTFTVNHFNGPVSYSSEGFLERNLDSLNPDFVSLPRGSLAGASDSAEGTGSANPFVKGLSSANAIATQAHPKNEDTIVSAQQPVKPMRTPSTRHKGTVKRMATLHEDSAVEEQEREEDDTPNSSSGLTPCVAGEFRAALGTLFETLSETQSWFVFCLEGWSVKGQIRSLGLTEVSKRNVNVFEVGLTLDEFCTRYGELMAKMGVMDGSAKEKVEQTKNILGLQETDILLGQYKAFLSQAAFHSLDVEEQKRNHLRDAEAEAGIDVRSIGDPYAPYASPGLPPDDYADPYNQVSSQAHVPLVANASPFQRGNFDDDKYEDRKSFRSDDFDNRSRLTSNREETNSNYGSGSYAPSRNMFQNAD</sequence>
<dbReference type="InterPro" id="IPR027417">
    <property type="entry name" value="P-loop_NTPase"/>
</dbReference>
<keyword evidence="3 4" id="KW-0009">Actin-binding</keyword>
<reference evidence="7" key="1">
    <citation type="submission" date="2021-03" db="EMBL/GenBank/DDBJ databases">
        <title>Evolutionary innovations through gain and loss of genes in the ectomycorrhizal Boletales.</title>
        <authorList>
            <person name="Wu G."/>
            <person name="Miyauchi S."/>
            <person name="Morin E."/>
            <person name="Yang Z.-L."/>
            <person name="Xu J."/>
            <person name="Martin F.M."/>
        </authorList>
    </citation>
    <scope>NUCLEOTIDE SEQUENCE</scope>
    <source>
        <strain evidence="7">BR01</strain>
    </source>
</reference>
<dbReference type="EMBL" id="JAGFBS010000024">
    <property type="protein sequence ID" value="KAG6373005.1"/>
    <property type="molecule type" value="Genomic_DNA"/>
</dbReference>
<keyword evidence="2" id="KW-0067">ATP-binding</keyword>
<feature type="compositionally biased region" description="Polar residues" evidence="5">
    <location>
        <begin position="382"/>
        <end position="401"/>
    </location>
</feature>
<dbReference type="InterPro" id="IPR001609">
    <property type="entry name" value="Myosin_head_motor_dom-like"/>
</dbReference>
<dbReference type="PANTHER" id="PTHR13140:SF550">
    <property type="entry name" value="MYOSIN-IIIB ISOFORM X1"/>
    <property type="match status" value="1"/>
</dbReference>
<dbReference type="PANTHER" id="PTHR13140">
    <property type="entry name" value="MYOSIN"/>
    <property type="match status" value="1"/>
</dbReference>
<feature type="region of interest" description="Disordered" evidence="5">
    <location>
        <begin position="146"/>
        <end position="168"/>
    </location>
</feature>
<evidence type="ECO:0000313" key="7">
    <source>
        <dbReference type="EMBL" id="KAG6373005.1"/>
    </source>
</evidence>
<evidence type="ECO:0000256" key="5">
    <source>
        <dbReference type="SAM" id="MobiDB-lite"/>
    </source>
</evidence>
<keyword evidence="4" id="KW-0505">Motor protein</keyword>
<keyword evidence="1" id="KW-0547">Nucleotide-binding</keyword>
<keyword evidence="4" id="KW-0518">Myosin</keyword>
<dbReference type="GO" id="GO:0005737">
    <property type="term" value="C:cytoplasm"/>
    <property type="evidence" value="ECO:0007669"/>
    <property type="project" value="TreeGrafter"/>
</dbReference>
<dbReference type="Gene3D" id="1.20.58.530">
    <property type="match status" value="1"/>
</dbReference>
<dbReference type="GO" id="GO:0016787">
    <property type="term" value="F:hydrolase activity"/>
    <property type="evidence" value="ECO:0007669"/>
    <property type="project" value="UniProtKB-KW"/>
</dbReference>